<sequence>MAFRRGKHAGLDLCLRAAKDCAMQPISLKDFLPALCARDLVVQIAGHGGLAAGTATLGRVRGAMGHALALSASPEALAGAPCPYDPPCAYDLFHNPQGALNPGFELPKPFVLRADAQGADLTITLRLFGAACDWAPEFRAALIAGLRGGLDLGRAGRVPMQITAVSHAQLTASPPPAGALALRTQTPIIQRLRADHAGLGLDPASLLTGFAKRAKGIAQWHGFALDLPEAELAEALRAAPPAVAGERRALARGTKPRPGFSGRIAFSAPPPELRRLLTLAEALHIGADTTIGAGRVRLTPLG</sequence>
<reference evidence="2 3" key="2">
    <citation type="journal article" date="2010" name="J. Bacteriol.">
        <title>Complete genome sequence of the photosynthetic purple nonsulfur bacterium Rhodobacter capsulatus SB 1003.</title>
        <authorList>
            <person name="Strnad H."/>
            <person name="Lapidus A."/>
            <person name="Paces J."/>
            <person name="Ulbrich P."/>
            <person name="Vlcek C."/>
            <person name="Paces V."/>
            <person name="Haselkorn R."/>
        </authorList>
    </citation>
    <scope>NUCLEOTIDE SEQUENCE [LARGE SCALE GENOMIC DNA]</scope>
    <source>
        <strain evidence="3">ATCC BAA-309 / NBRC 16581 / SB1003</strain>
    </source>
</reference>
<name>D5ASE2_RHOCB</name>
<dbReference type="InterPro" id="IPR019267">
    <property type="entry name" value="CRISPR-assoc_Cas6_C"/>
</dbReference>
<accession>D5ASE2</accession>
<evidence type="ECO:0000259" key="1">
    <source>
        <dbReference type="Pfam" id="PF10040"/>
    </source>
</evidence>
<organism evidence="2 3">
    <name type="scientific">Rhodobacter capsulatus (strain ATCC BAA-309 / NBRC 16581 / SB1003)</name>
    <dbReference type="NCBI Taxonomy" id="272942"/>
    <lineage>
        <taxon>Bacteria</taxon>
        <taxon>Pseudomonadati</taxon>
        <taxon>Pseudomonadota</taxon>
        <taxon>Alphaproteobacteria</taxon>
        <taxon>Rhodobacterales</taxon>
        <taxon>Rhodobacter group</taxon>
        <taxon>Rhodobacter</taxon>
    </lineage>
</organism>
<reference key="1">
    <citation type="submission" date="2008-12" db="EMBL/GenBank/DDBJ databases">
        <title>Complete genome sequence of Rhodobacter capsulatus SB1003.</title>
        <authorList>
            <person name="Strnad H."/>
            <person name="Lapidus A."/>
            <person name="Vlcek C."/>
            <person name="Ulbrich P."/>
            <person name="Paces J."/>
            <person name="Maltsev N."/>
            <person name="Kumar V."/>
            <person name="Kogan Y."/>
            <person name="Milgram A."/>
            <person name="Rebrekov D."/>
            <person name="Mazur M."/>
            <person name="Cox R."/>
            <person name="Kyrpides N."/>
            <person name="Kolar M."/>
            <person name="Sachova J."/>
            <person name="Ridl J."/>
            <person name="Ivanova N."/>
            <person name="Kapatral V."/>
            <person name="Los T."/>
            <person name="Lykidis A."/>
            <person name="Mikhailova N."/>
            <person name="Reznik G."/>
            <person name="Vasieva O."/>
            <person name="Fonstein M."/>
            <person name="Paces V."/>
            <person name="Haselkorn R."/>
        </authorList>
    </citation>
    <scope>NUCLEOTIDE SEQUENCE</scope>
    <source>
        <strain>SB1003</strain>
    </source>
</reference>
<evidence type="ECO:0000313" key="2">
    <source>
        <dbReference type="EMBL" id="ADE85033.1"/>
    </source>
</evidence>
<gene>
    <name evidence="2" type="ordered locus">RCAP_rcc01278</name>
</gene>
<dbReference type="Pfam" id="PF10040">
    <property type="entry name" value="CRISPR_Cas6"/>
    <property type="match status" value="1"/>
</dbReference>
<evidence type="ECO:0000313" key="3">
    <source>
        <dbReference type="Proteomes" id="UP000002361"/>
    </source>
</evidence>
<protein>
    <submittedName>
        <fullName evidence="2">Conserved domain protein</fullName>
    </submittedName>
</protein>
<dbReference type="AlphaFoldDB" id="D5ASE2"/>
<dbReference type="STRING" id="272942.RCAP_rcc01278"/>
<feature type="domain" description="CRISPR-associated protein Cas6 C-terminal" evidence="1">
    <location>
        <begin position="182"/>
        <end position="296"/>
    </location>
</feature>
<dbReference type="Gene3D" id="3.30.70.1900">
    <property type="match status" value="1"/>
</dbReference>
<keyword evidence="3" id="KW-1185">Reference proteome</keyword>
<dbReference type="Proteomes" id="UP000002361">
    <property type="component" value="Chromosome"/>
</dbReference>
<dbReference type="HOGENOM" id="CLU_920934_0_0_5"/>
<dbReference type="EMBL" id="CP001312">
    <property type="protein sequence ID" value="ADE85033.1"/>
    <property type="molecule type" value="Genomic_DNA"/>
</dbReference>
<proteinExistence type="predicted"/>
<dbReference type="KEGG" id="rcp:RCAP_rcc01278"/>